<dbReference type="Pfam" id="PF11720">
    <property type="entry name" value="Inhibitor_I78"/>
    <property type="match status" value="1"/>
</dbReference>
<name>A0ABS6N7K5_9RHOB</name>
<protein>
    <recommendedName>
        <fullName evidence="3">Peptidase inhibitor I78 family protein</fullName>
    </recommendedName>
</protein>
<dbReference type="Proteomes" id="UP001166293">
    <property type="component" value="Unassembled WGS sequence"/>
</dbReference>
<evidence type="ECO:0008006" key="3">
    <source>
        <dbReference type="Google" id="ProtNLM"/>
    </source>
</evidence>
<evidence type="ECO:0000313" key="2">
    <source>
        <dbReference type="Proteomes" id="UP001166293"/>
    </source>
</evidence>
<sequence length="88" mass="9309">MRHVFILSTCLFLVACSRPSDPWPDRADACGAAAFSAAVGQPAVALALPTDRPVRVIAPGQPVTMDYNAERLNVLVDSVGIVTELRCG</sequence>
<comment type="caution">
    <text evidence="1">The sequence shown here is derived from an EMBL/GenBank/DDBJ whole genome shotgun (WGS) entry which is preliminary data.</text>
</comment>
<proteinExistence type="predicted"/>
<dbReference type="InterPro" id="IPR021719">
    <property type="entry name" value="Prot_inh_I78"/>
</dbReference>
<organism evidence="1 2">
    <name type="scientific">Thalassococcus arenae</name>
    <dbReference type="NCBI Taxonomy" id="2851652"/>
    <lineage>
        <taxon>Bacteria</taxon>
        <taxon>Pseudomonadati</taxon>
        <taxon>Pseudomonadota</taxon>
        <taxon>Alphaproteobacteria</taxon>
        <taxon>Rhodobacterales</taxon>
        <taxon>Roseobacteraceae</taxon>
        <taxon>Thalassococcus</taxon>
    </lineage>
</organism>
<dbReference type="EMBL" id="JAHRWL010000001">
    <property type="protein sequence ID" value="MBV2360004.1"/>
    <property type="molecule type" value="Genomic_DNA"/>
</dbReference>
<dbReference type="PROSITE" id="PS51257">
    <property type="entry name" value="PROKAR_LIPOPROTEIN"/>
    <property type="match status" value="1"/>
</dbReference>
<reference evidence="1" key="1">
    <citation type="submission" date="2021-06" db="EMBL/GenBank/DDBJ databases">
        <title>Thalassococcus sp. CAU 1522 isolated from sea sand, Republic of Korea.</title>
        <authorList>
            <person name="Kim W."/>
        </authorList>
    </citation>
    <scope>NUCLEOTIDE SEQUENCE</scope>
    <source>
        <strain evidence="1">CAU 1522</strain>
    </source>
</reference>
<dbReference type="RefSeq" id="WP_217777784.1">
    <property type="nucleotide sequence ID" value="NZ_JAHRWL010000001.1"/>
</dbReference>
<gene>
    <name evidence="1" type="ORF">KUH32_09475</name>
</gene>
<keyword evidence="2" id="KW-1185">Reference proteome</keyword>
<evidence type="ECO:0000313" key="1">
    <source>
        <dbReference type="EMBL" id="MBV2360004.1"/>
    </source>
</evidence>
<accession>A0ABS6N7K5</accession>